<feature type="domain" description="Glycosyl transferase family 28 C-terminal" evidence="2">
    <location>
        <begin position="536"/>
        <end position="674"/>
    </location>
</feature>
<dbReference type="InterPro" id="IPR050471">
    <property type="entry name" value="AB_hydrolase"/>
</dbReference>
<dbReference type="PANTHER" id="PTHR43433">
    <property type="entry name" value="HYDROLASE, ALPHA/BETA FOLD FAMILY PROTEIN"/>
    <property type="match status" value="1"/>
</dbReference>
<dbReference type="InterPro" id="IPR029058">
    <property type="entry name" value="AB_hydrolase_fold"/>
</dbReference>
<dbReference type="Proteomes" id="UP001500325">
    <property type="component" value="Unassembled WGS sequence"/>
</dbReference>
<organism evidence="3 4">
    <name type="scientific">Pseudonocardia yuanmonensis</name>
    <dbReference type="NCBI Taxonomy" id="1095914"/>
    <lineage>
        <taxon>Bacteria</taxon>
        <taxon>Bacillati</taxon>
        <taxon>Actinomycetota</taxon>
        <taxon>Actinomycetes</taxon>
        <taxon>Pseudonocardiales</taxon>
        <taxon>Pseudonocardiaceae</taxon>
        <taxon>Pseudonocardia</taxon>
    </lineage>
</organism>
<dbReference type="SUPFAM" id="SSF53474">
    <property type="entry name" value="alpha/beta-Hydrolases"/>
    <property type="match status" value="1"/>
</dbReference>
<dbReference type="InterPro" id="IPR000073">
    <property type="entry name" value="AB_hydrolase_1"/>
</dbReference>
<protein>
    <recommendedName>
        <fullName evidence="5">Pimeloyl-ACP methyl ester carboxylesterase</fullName>
    </recommendedName>
</protein>
<evidence type="ECO:0008006" key="5">
    <source>
        <dbReference type="Google" id="ProtNLM"/>
    </source>
</evidence>
<proteinExistence type="predicted"/>
<dbReference type="Pfam" id="PF04101">
    <property type="entry name" value="Glyco_tran_28_C"/>
    <property type="match status" value="1"/>
</dbReference>
<dbReference type="PRINTS" id="PR00111">
    <property type="entry name" value="ABHYDROLASE"/>
</dbReference>
<evidence type="ECO:0000259" key="1">
    <source>
        <dbReference type="Pfam" id="PF00561"/>
    </source>
</evidence>
<comment type="caution">
    <text evidence="3">The sequence shown here is derived from an EMBL/GenBank/DDBJ whole genome shotgun (WGS) entry which is preliminary data.</text>
</comment>
<name>A0ABP8W4J0_9PSEU</name>
<reference evidence="4" key="1">
    <citation type="journal article" date="2019" name="Int. J. Syst. Evol. Microbiol.">
        <title>The Global Catalogue of Microorganisms (GCM) 10K type strain sequencing project: providing services to taxonomists for standard genome sequencing and annotation.</title>
        <authorList>
            <consortium name="The Broad Institute Genomics Platform"/>
            <consortium name="The Broad Institute Genome Sequencing Center for Infectious Disease"/>
            <person name="Wu L."/>
            <person name="Ma J."/>
        </authorList>
    </citation>
    <scope>NUCLEOTIDE SEQUENCE [LARGE SCALE GENOMIC DNA]</scope>
    <source>
        <strain evidence="4">JCM 18055</strain>
    </source>
</reference>
<evidence type="ECO:0000313" key="4">
    <source>
        <dbReference type="Proteomes" id="UP001500325"/>
    </source>
</evidence>
<dbReference type="SUPFAM" id="SSF53756">
    <property type="entry name" value="UDP-Glycosyltransferase/glycogen phosphorylase"/>
    <property type="match status" value="1"/>
</dbReference>
<feature type="domain" description="AB hydrolase-1" evidence="1">
    <location>
        <begin position="29"/>
        <end position="265"/>
    </location>
</feature>
<keyword evidence="4" id="KW-1185">Reference proteome</keyword>
<dbReference type="Gene3D" id="3.40.50.2000">
    <property type="entry name" value="Glycogen Phosphorylase B"/>
    <property type="match status" value="2"/>
</dbReference>
<gene>
    <name evidence="3" type="ORF">GCM10023215_09770</name>
</gene>
<dbReference type="EMBL" id="BAABIC010000003">
    <property type="protein sequence ID" value="GAA4678843.1"/>
    <property type="molecule type" value="Genomic_DNA"/>
</dbReference>
<sequence length="697" mass="76586">MRAREPDVVGHVERDGVTVGYEVFGNGEPTIVLLTSWAIVHARQWKAQVPYLARRYRVVTVEGRGNGRADRPRAPDAYADRQYVADAIAVMDAIGARRAVVGGLSLGGRHALQLAAWYPDRAAGVIAIGAALPWALPDGFEDVRDHYEGAEKLNIHYWRQDYRGFVEFFMSAAFTEPHSTKQWEDGVEWGLATDAETLALTAPAAGGAQSPTADEAEATCRQVRCPVLVIHGDQDAIVPYATGVALARWTQGELVTVRGGGHAPPMRDPIRTNLVISRFVERVAAGRANAPIAWTRARSRARRALFVSSPIGLGHVGRDLAIADELRRQRPDVEIDWLTQEPATRVLRDRAERVHPASKWLASESGHFESEAGEHDLHAFQALRRMDEIMVANFHVFHDLVSAESYDLWAVDEGWDIDHFLFDNPELKCAAYAWLTDFVGMLPITDGGAAERALTADVNGERVERMTRYSRLRDRSIFVGNPADLVDSPLGPGLPTVREWGLERYAFAGYVTKAAPPQNREALRAELGYRPHERVCVVTVGGTGAGGALLRRATQAFPLAEKHVPGLRMVAVAGPRIDPASVPAPDGVEVHGFVPELHRHLAACDLAVVQGGLTTTMELVAARRPFLYFPLTHHFEQQIHVPQRLAQYGAGRRMDYAVTSPDLLAEAIAQEIDRPVDYRPVETDGAARAAALLAELM</sequence>
<dbReference type="Pfam" id="PF00561">
    <property type="entry name" value="Abhydrolase_1"/>
    <property type="match status" value="1"/>
</dbReference>
<dbReference type="Gene3D" id="3.40.50.1820">
    <property type="entry name" value="alpha/beta hydrolase"/>
    <property type="match status" value="1"/>
</dbReference>
<evidence type="ECO:0000313" key="3">
    <source>
        <dbReference type="EMBL" id="GAA4678843.1"/>
    </source>
</evidence>
<evidence type="ECO:0000259" key="2">
    <source>
        <dbReference type="Pfam" id="PF04101"/>
    </source>
</evidence>
<dbReference type="InterPro" id="IPR007235">
    <property type="entry name" value="Glyco_trans_28_C"/>
</dbReference>
<accession>A0ABP8W4J0</accession>
<dbReference type="PANTHER" id="PTHR43433:SF1">
    <property type="entry name" value="BLL5160 PROTEIN"/>
    <property type="match status" value="1"/>
</dbReference>